<sequence>MSSSLQSILSDEAKFDKASRTVFDSVDSDRSGRIDKRELGNALITFSKEAGISPPSQVDIDKSFTQLDLDRSGDIDYNEFKVYMRRLLEKMK</sequence>
<dbReference type="SUPFAM" id="SSF47473">
    <property type="entry name" value="EF-hand"/>
    <property type="match status" value="1"/>
</dbReference>
<comment type="caution">
    <text evidence="3">The sequence shown here is derived from an EMBL/GenBank/DDBJ whole genome shotgun (WGS) entry which is preliminary data.</text>
</comment>
<evidence type="ECO:0000259" key="2">
    <source>
        <dbReference type="PROSITE" id="PS50222"/>
    </source>
</evidence>
<dbReference type="EMBL" id="CAJZBQ010000018">
    <property type="protein sequence ID" value="CAG9317377.1"/>
    <property type="molecule type" value="Genomic_DNA"/>
</dbReference>
<keyword evidence="1" id="KW-0106">Calcium</keyword>
<accession>A0AAU9IUM5</accession>
<feature type="domain" description="EF-hand" evidence="2">
    <location>
        <begin position="14"/>
        <end position="49"/>
    </location>
</feature>
<dbReference type="InterPro" id="IPR011992">
    <property type="entry name" value="EF-hand-dom_pair"/>
</dbReference>
<dbReference type="SMART" id="SM00054">
    <property type="entry name" value="EFh"/>
    <property type="match status" value="2"/>
</dbReference>
<evidence type="ECO:0000313" key="4">
    <source>
        <dbReference type="Proteomes" id="UP001162131"/>
    </source>
</evidence>
<keyword evidence="4" id="KW-1185">Reference proteome</keyword>
<dbReference type="InterPro" id="IPR018247">
    <property type="entry name" value="EF_Hand_1_Ca_BS"/>
</dbReference>
<protein>
    <recommendedName>
        <fullName evidence="2">EF-hand domain-containing protein</fullName>
    </recommendedName>
</protein>
<dbReference type="Gene3D" id="1.10.238.10">
    <property type="entry name" value="EF-hand"/>
    <property type="match status" value="1"/>
</dbReference>
<dbReference type="InterPro" id="IPR002048">
    <property type="entry name" value="EF_hand_dom"/>
</dbReference>
<dbReference type="Proteomes" id="UP001162131">
    <property type="component" value="Unassembled WGS sequence"/>
</dbReference>
<evidence type="ECO:0000313" key="3">
    <source>
        <dbReference type="EMBL" id="CAG9317377.1"/>
    </source>
</evidence>
<dbReference type="PROSITE" id="PS50222">
    <property type="entry name" value="EF_HAND_2"/>
    <property type="match status" value="2"/>
</dbReference>
<dbReference type="GO" id="GO:0005509">
    <property type="term" value="F:calcium ion binding"/>
    <property type="evidence" value="ECO:0007669"/>
    <property type="project" value="InterPro"/>
</dbReference>
<name>A0AAU9IUM5_9CILI</name>
<dbReference type="Pfam" id="PF13499">
    <property type="entry name" value="EF-hand_7"/>
    <property type="match status" value="1"/>
</dbReference>
<evidence type="ECO:0000256" key="1">
    <source>
        <dbReference type="ARBA" id="ARBA00022837"/>
    </source>
</evidence>
<dbReference type="PROSITE" id="PS00018">
    <property type="entry name" value="EF_HAND_1"/>
    <property type="match status" value="2"/>
</dbReference>
<proteinExistence type="predicted"/>
<dbReference type="AlphaFoldDB" id="A0AAU9IUM5"/>
<reference evidence="3" key="1">
    <citation type="submission" date="2021-09" db="EMBL/GenBank/DDBJ databases">
        <authorList>
            <consortium name="AG Swart"/>
            <person name="Singh M."/>
            <person name="Singh A."/>
            <person name="Seah K."/>
            <person name="Emmerich C."/>
        </authorList>
    </citation>
    <scope>NUCLEOTIDE SEQUENCE</scope>
    <source>
        <strain evidence="3">ATCC30299</strain>
    </source>
</reference>
<organism evidence="3 4">
    <name type="scientific">Blepharisma stoltei</name>
    <dbReference type="NCBI Taxonomy" id="1481888"/>
    <lineage>
        <taxon>Eukaryota</taxon>
        <taxon>Sar</taxon>
        <taxon>Alveolata</taxon>
        <taxon>Ciliophora</taxon>
        <taxon>Postciliodesmatophora</taxon>
        <taxon>Heterotrichea</taxon>
        <taxon>Heterotrichida</taxon>
        <taxon>Blepharismidae</taxon>
        <taxon>Blepharisma</taxon>
    </lineage>
</organism>
<gene>
    <name evidence="3" type="ORF">BSTOLATCC_MIC18629</name>
</gene>
<feature type="domain" description="EF-hand" evidence="2">
    <location>
        <begin position="55"/>
        <end position="90"/>
    </location>
</feature>